<reference evidence="4" key="2">
    <citation type="submission" date="2017-09" db="EMBL/GenBank/DDBJ databases">
        <title>Depth-based differentiation of microbial function through sediment-hosted aquifers and enrichment of novel symbionts in the deep terrestrial subsurface.</title>
        <authorList>
            <person name="Probst A.J."/>
            <person name="Ladd B."/>
            <person name="Jarett J.K."/>
            <person name="Geller-Mcgrath D.E."/>
            <person name="Sieber C.M.K."/>
            <person name="Emerson J.B."/>
            <person name="Anantharaman K."/>
            <person name="Thomas B.C."/>
            <person name="Malmstrom R."/>
            <person name="Stieglmeier M."/>
            <person name="Klingl A."/>
            <person name="Woyke T."/>
            <person name="Ryan C.M."/>
            <person name="Banfield J.F."/>
        </authorList>
    </citation>
    <scope>NUCLEOTIDE SEQUENCE</scope>
    <source>
        <strain evidence="4">CG_4_8_14_3_um_filter_34_18</strain>
    </source>
</reference>
<dbReference type="AlphaFoldDB" id="A0A1J5G9I9"/>
<dbReference type="Pfam" id="PF03780">
    <property type="entry name" value="Asp23"/>
    <property type="match status" value="1"/>
</dbReference>
<dbReference type="EMBL" id="PFTV01000038">
    <property type="protein sequence ID" value="PJB57717.1"/>
    <property type="molecule type" value="Genomic_DNA"/>
</dbReference>
<evidence type="ECO:0000313" key="4">
    <source>
        <dbReference type="EMBL" id="PIX34808.1"/>
    </source>
</evidence>
<sequence length="187" mass="21661">MNRENFNNLIFVLFLVIMIFVSGIVFLISLKLISIEILVWKVNYYYNLFYSNLFNQIISGLIAALIIILLIYLIWRKAQYNRESLSVVQKTSFGEIKISTGSIKLLALKVAKGMGEVKEVKPEINIVKTGGININLRLSVKQDVNIPELSEKIQRRLKEYILETIGIETKEIKINIDKIFYEDKEKE</sequence>
<evidence type="ECO:0000313" key="5">
    <source>
        <dbReference type="EMBL" id="PJB57717.1"/>
    </source>
</evidence>
<keyword evidence="2" id="KW-0472">Membrane</keyword>
<evidence type="ECO:0000256" key="2">
    <source>
        <dbReference type="SAM" id="Phobius"/>
    </source>
</evidence>
<keyword evidence="2" id="KW-0812">Transmembrane</keyword>
<reference evidence="3 6" key="1">
    <citation type="journal article" date="2016" name="Environ. Microbiol.">
        <title>Genomic resolution of a cold subsurface aquifer community provides metabolic insights for novel microbes adapted to high CO concentrations.</title>
        <authorList>
            <person name="Probst A.J."/>
            <person name="Castelle C.J."/>
            <person name="Singh A."/>
            <person name="Brown C.T."/>
            <person name="Anantharaman K."/>
            <person name="Sharon I."/>
            <person name="Hug L.A."/>
            <person name="Burstein D."/>
            <person name="Emerson J.B."/>
            <person name="Thomas B.C."/>
            <person name="Banfield J.F."/>
        </authorList>
    </citation>
    <scope>NUCLEOTIDE SEQUENCE [LARGE SCALE GENOMIC DNA]</scope>
    <source>
        <strain evidence="3">CG2_30_33_13</strain>
    </source>
</reference>
<dbReference type="InterPro" id="IPR005531">
    <property type="entry name" value="Asp23"/>
</dbReference>
<feature type="transmembrane region" description="Helical" evidence="2">
    <location>
        <begin position="9"/>
        <end position="33"/>
    </location>
</feature>
<protein>
    <recommendedName>
        <fullName evidence="9">Alkaline shock response membrane anchor protein AmaP</fullName>
    </recommendedName>
</protein>
<dbReference type="EMBL" id="MNYY01000103">
    <property type="protein sequence ID" value="OIP69341.1"/>
    <property type="molecule type" value="Genomic_DNA"/>
</dbReference>
<evidence type="ECO:0000256" key="1">
    <source>
        <dbReference type="ARBA" id="ARBA00005721"/>
    </source>
</evidence>
<dbReference type="Proteomes" id="UP000231493">
    <property type="component" value="Unassembled WGS sequence"/>
</dbReference>
<dbReference type="EMBL" id="PFIP01000047">
    <property type="protein sequence ID" value="PIX34808.1"/>
    <property type="molecule type" value="Genomic_DNA"/>
</dbReference>
<evidence type="ECO:0008006" key="9">
    <source>
        <dbReference type="Google" id="ProtNLM"/>
    </source>
</evidence>
<dbReference type="Proteomes" id="UP000182763">
    <property type="component" value="Unassembled WGS sequence"/>
</dbReference>
<dbReference type="NCBIfam" id="NF033218">
    <property type="entry name" value="anchor_AmaP"/>
    <property type="match status" value="1"/>
</dbReference>
<dbReference type="STRING" id="1805029.AUK42_05360"/>
<proteinExistence type="inferred from homology"/>
<name>A0A1J5G9I9_9BACT</name>
<evidence type="ECO:0000313" key="3">
    <source>
        <dbReference type="EMBL" id="OIP69341.1"/>
    </source>
</evidence>
<evidence type="ECO:0000313" key="8">
    <source>
        <dbReference type="Proteomes" id="UP000231493"/>
    </source>
</evidence>
<comment type="similarity">
    <text evidence="1">Belongs to the asp23 family.</text>
</comment>
<organism evidence="3 6">
    <name type="scientific">Candidatus Infernicultor aquiphilus</name>
    <dbReference type="NCBI Taxonomy" id="1805029"/>
    <lineage>
        <taxon>Bacteria</taxon>
        <taxon>Pseudomonadati</taxon>
        <taxon>Atribacterota</taxon>
        <taxon>Candidatus Phoenicimicrobiia</taxon>
        <taxon>Candidatus Pheonicimicrobiales</taxon>
        <taxon>Candidatus Phoenicimicrobiaceae</taxon>
        <taxon>Candidatus Infernicultor</taxon>
    </lineage>
</organism>
<keyword evidence="2" id="KW-1133">Transmembrane helix</keyword>
<comment type="caution">
    <text evidence="3">The sequence shown here is derived from an EMBL/GenBank/DDBJ whole genome shotgun (WGS) entry which is preliminary data.</text>
</comment>
<dbReference type="Proteomes" id="UP000228560">
    <property type="component" value="Unassembled WGS sequence"/>
</dbReference>
<feature type="transmembrane region" description="Helical" evidence="2">
    <location>
        <begin position="53"/>
        <end position="75"/>
    </location>
</feature>
<accession>A0A2M7K9I4</accession>
<reference evidence="7 8" key="3">
    <citation type="submission" date="2017-09" db="EMBL/GenBank/DDBJ databases">
        <title>Depth-based differentiation of microbial function through sediment-hosted aquifers and enrichment of novel symbionts in the deep terrestrial subsurface.</title>
        <authorList>
            <person name="Probst A.J."/>
            <person name="Ladd B."/>
            <person name="Jarett J.K."/>
            <person name="Geller-Mcgrath D.E."/>
            <person name="Sieber C.M."/>
            <person name="Emerson J.B."/>
            <person name="Anantharaman K."/>
            <person name="Thomas B.C."/>
            <person name="Malmstrom R."/>
            <person name="Stieglmeier M."/>
            <person name="Klingl A."/>
            <person name="Woyke T."/>
            <person name="Ryan C.M."/>
            <person name="Banfield J.F."/>
        </authorList>
    </citation>
    <scope>NUCLEOTIDE SEQUENCE [LARGE SCALE GENOMIC DNA]</scope>
    <source>
        <strain evidence="5">CG_4_9_14_3_um_filter_33_16</strain>
    </source>
</reference>
<accession>A0A2M8CF96</accession>
<gene>
    <name evidence="3" type="ORF">AUK42_05360</name>
    <name evidence="5" type="ORF">CO097_01550</name>
    <name evidence="4" type="ORF">COZ58_02520</name>
</gene>
<evidence type="ECO:0000313" key="7">
    <source>
        <dbReference type="Proteomes" id="UP000228560"/>
    </source>
</evidence>
<accession>A0A1J5G9I9</accession>
<evidence type="ECO:0000313" key="6">
    <source>
        <dbReference type="Proteomes" id="UP000182763"/>
    </source>
</evidence>